<dbReference type="EMBL" id="LR828257">
    <property type="protein sequence ID" value="CAD0355395.1"/>
    <property type="molecule type" value="Genomic_DNA"/>
</dbReference>
<evidence type="ECO:0000313" key="3">
    <source>
        <dbReference type="Proteomes" id="UP000515406"/>
    </source>
</evidence>
<keyword evidence="3" id="KW-1185">Reference proteome</keyword>
<evidence type="ECO:0008006" key="4">
    <source>
        <dbReference type="Google" id="ProtNLM"/>
    </source>
</evidence>
<reference evidence="2 3" key="1">
    <citation type="submission" date="2020-07" db="EMBL/GenBank/DDBJ databases">
        <authorList>
            <person name="Pothier F. J."/>
        </authorList>
    </citation>
    <scope>NUCLEOTIDE SEQUENCE [LARGE SCALE GENOMIC DNA]</scope>
    <source>
        <strain evidence="2 3">CFBP 498</strain>
    </source>
</reference>
<dbReference type="EMBL" id="LR828257">
    <property type="protein sequence ID" value="CAD0355400.1"/>
    <property type="molecule type" value="Genomic_DNA"/>
</dbReference>
<evidence type="ECO:0000313" key="2">
    <source>
        <dbReference type="EMBL" id="CAD0355400.1"/>
    </source>
</evidence>
<sequence>MSGKRKTQQMSATYCRAYLVTLGLLLAGGGGAFGVLANGRVSGSAMGVALLICVVGVLLLAFGLFGPSRQMESWADAASGHEVALVLMVLAYPVYLLMAPFYARKYLHSMARHAPEGSVRSVGDRTS</sequence>
<keyword evidence="1" id="KW-1133">Transmembrane helix</keyword>
<organism evidence="2 3">
    <name type="scientific">Xanthomonas hortorum pv. vitians</name>
    <dbReference type="NCBI Taxonomy" id="83224"/>
    <lineage>
        <taxon>Bacteria</taxon>
        <taxon>Pseudomonadati</taxon>
        <taxon>Pseudomonadota</taxon>
        <taxon>Gammaproteobacteria</taxon>
        <taxon>Lysobacterales</taxon>
        <taxon>Lysobacteraceae</taxon>
        <taxon>Xanthomonas</taxon>
    </lineage>
</organism>
<keyword evidence="1" id="KW-0812">Transmembrane</keyword>
<feature type="transmembrane region" description="Helical" evidence="1">
    <location>
        <begin position="85"/>
        <end position="103"/>
    </location>
</feature>
<name>A0A6V7EW09_9XANT</name>
<protein>
    <recommendedName>
        <fullName evidence="4">Transmembrane protein</fullName>
    </recommendedName>
</protein>
<feature type="transmembrane region" description="Helical" evidence="1">
    <location>
        <begin position="44"/>
        <end position="65"/>
    </location>
</feature>
<feature type="transmembrane region" description="Helical" evidence="1">
    <location>
        <begin position="17"/>
        <end position="37"/>
    </location>
</feature>
<proteinExistence type="predicted"/>
<evidence type="ECO:0000256" key="1">
    <source>
        <dbReference type="SAM" id="Phobius"/>
    </source>
</evidence>
<gene>
    <name evidence="2" type="ORF">CFBP498_39960</name>
</gene>
<dbReference type="Proteomes" id="UP000515406">
    <property type="component" value="Chromosome"/>
</dbReference>
<keyword evidence="1" id="KW-0472">Membrane</keyword>
<dbReference type="AlphaFoldDB" id="A0A6V7EW09"/>
<accession>A0A6V7EW09</accession>